<dbReference type="GO" id="GO:0006145">
    <property type="term" value="P:purine nucleobase catabolic process"/>
    <property type="evidence" value="ECO:0007669"/>
    <property type="project" value="TreeGrafter"/>
</dbReference>
<evidence type="ECO:0000256" key="5">
    <source>
        <dbReference type="ARBA" id="ARBA00022801"/>
    </source>
</evidence>
<dbReference type="InterPro" id="IPR011059">
    <property type="entry name" value="Metal-dep_hydrolase_composite"/>
</dbReference>
<dbReference type="Gene3D" id="2.30.40.10">
    <property type="entry name" value="Urease, subunit C, domain 1"/>
    <property type="match status" value="1"/>
</dbReference>
<dbReference type="EMBL" id="NEKC01000001">
    <property type="protein sequence ID" value="OTA30141.1"/>
    <property type="molecule type" value="Genomic_DNA"/>
</dbReference>
<reference evidence="8 9" key="1">
    <citation type="submission" date="2017-04" db="EMBL/GenBank/DDBJ databases">
        <title>Draft genome sequences of Alloscardovia macacae UMA81211 and UMA81212 isolated from the feces of a rhesus macaque (Macaca mulatta).</title>
        <authorList>
            <person name="Albert K."/>
            <person name="Sela D.A."/>
        </authorList>
    </citation>
    <scope>NUCLEOTIDE SEQUENCE [LARGE SCALE GENOMIC DNA]</scope>
    <source>
        <strain evidence="8 9">UMA81212</strain>
    </source>
</reference>
<dbReference type="RefSeq" id="WP_086105783.1">
    <property type="nucleotide sequence ID" value="NZ_NEKB01000024.1"/>
</dbReference>
<comment type="function">
    <text evidence="2">Catalyzes the reversible cyclization of carbamoyl aspartate to dihydroorotate.</text>
</comment>
<comment type="caution">
    <text evidence="8">The sequence shown here is derived from an EMBL/GenBank/DDBJ whole genome shotgun (WGS) entry which is preliminary data.</text>
</comment>
<dbReference type="InterPro" id="IPR002195">
    <property type="entry name" value="Dihydroorotase_CS"/>
</dbReference>
<dbReference type="InterPro" id="IPR032466">
    <property type="entry name" value="Metal_Hydrolase"/>
</dbReference>
<keyword evidence="5" id="KW-0378">Hydrolase</keyword>
<dbReference type="PANTHER" id="PTHR43668">
    <property type="entry name" value="ALLANTOINASE"/>
    <property type="match status" value="1"/>
</dbReference>
<evidence type="ECO:0000256" key="1">
    <source>
        <dbReference type="ARBA" id="ARBA00001947"/>
    </source>
</evidence>
<dbReference type="STRING" id="1160091.B9T39_00055"/>
<dbReference type="SUPFAM" id="SSF51556">
    <property type="entry name" value="Metallo-dependent hydrolases"/>
    <property type="match status" value="1"/>
</dbReference>
<dbReference type="InterPro" id="IPR050138">
    <property type="entry name" value="DHOase/Allantoinase_Hydrolase"/>
</dbReference>
<evidence type="ECO:0000256" key="4">
    <source>
        <dbReference type="ARBA" id="ARBA00022723"/>
    </source>
</evidence>
<evidence type="ECO:0000313" key="8">
    <source>
        <dbReference type="EMBL" id="OTA30141.1"/>
    </source>
</evidence>
<gene>
    <name evidence="8" type="ORF">B9T39_00055</name>
</gene>
<keyword evidence="6" id="KW-0665">Pyrimidine biosynthesis</keyword>
<dbReference type="PROSITE" id="PS00483">
    <property type="entry name" value="DIHYDROOROTASE_2"/>
    <property type="match status" value="1"/>
</dbReference>
<name>A0A1Y2T060_9BIFI</name>
<comment type="similarity">
    <text evidence="3">Belongs to the metallo-dependent hydrolases superfamily. DHOase family. Class I DHOase subfamily.</text>
</comment>
<evidence type="ECO:0000313" key="9">
    <source>
        <dbReference type="Proteomes" id="UP000243540"/>
    </source>
</evidence>
<dbReference type="GO" id="GO:0006221">
    <property type="term" value="P:pyrimidine nucleotide biosynthetic process"/>
    <property type="evidence" value="ECO:0007669"/>
    <property type="project" value="UniProtKB-KW"/>
</dbReference>
<dbReference type="InterPro" id="IPR006680">
    <property type="entry name" value="Amidohydro-rel"/>
</dbReference>
<comment type="cofactor">
    <cofactor evidence="1">
        <name>Zn(2+)</name>
        <dbReference type="ChEBI" id="CHEBI:29105"/>
    </cofactor>
</comment>
<feature type="domain" description="Amidohydrolase-related" evidence="7">
    <location>
        <begin position="39"/>
        <end position="363"/>
    </location>
</feature>
<evidence type="ECO:0000259" key="7">
    <source>
        <dbReference type="Pfam" id="PF01979"/>
    </source>
</evidence>
<dbReference type="GO" id="GO:0004038">
    <property type="term" value="F:allantoinase activity"/>
    <property type="evidence" value="ECO:0007669"/>
    <property type="project" value="TreeGrafter"/>
</dbReference>
<dbReference type="GO" id="GO:0046872">
    <property type="term" value="F:metal ion binding"/>
    <property type="evidence" value="ECO:0007669"/>
    <property type="project" value="UniProtKB-KW"/>
</dbReference>
<sequence>MTTIITDIRIWDTGETITVRIPDENAETERVLDGSAWVIAPGFADPHVHFRDPGQTDKETMATGAAAAAAGGYTSVLIMPNTLPALDGVSYDGMDALEDLENREDLPVRYALCASASKEREGSAASDFEDWKDRLRKGSKHYKHPVVAVSDDGAAVTNSTLESVVHNCIEAHIPFIDHCEHHTTGVMNEGPVSRKLSLPGIPADTELNIVERDIRMARATGVHLHLQHVSTAAAFDAIRRAKDEGVQVTCETAPHYLALNDSAVEEYGTYAKMNPPLRSAADQLATLEAVCDGTVDMIATDHAPHTAEEKGFGALDAMMSAPNGIIGLETAYPVLRQVLVEEGYIDDTRLVEMLSVEPLRLLGAQAFDIAAFARAHDGELDFASPDIHALETHELSQTDIPGQHPDVVILAPSEQWTIDAEKFASKARNTPFDGWQVRGRVVATLCNGQLTHSRLNDYDDKGLTSCEN</sequence>
<dbReference type="SUPFAM" id="SSF51338">
    <property type="entry name" value="Composite domain of metallo-dependent hydrolases"/>
    <property type="match status" value="1"/>
</dbReference>
<protein>
    <submittedName>
        <fullName evidence="8">Dihydroorotase</fullName>
    </submittedName>
</protein>
<dbReference type="OrthoDB" id="9803027at2"/>
<dbReference type="GO" id="GO:0005737">
    <property type="term" value="C:cytoplasm"/>
    <property type="evidence" value="ECO:0007669"/>
    <property type="project" value="TreeGrafter"/>
</dbReference>
<dbReference type="PANTHER" id="PTHR43668:SF2">
    <property type="entry name" value="ALLANTOINASE"/>
    <property type="match status" value="1"/>
</dbReference>
<evidence type="ECO:0000256" key="6">
    <source>
        <dbReference type="ARBA" id="ARBA00022975"/>
    </source>
</evidence>
<dbReference type="Gene3D" id="3.20.20.140">
    <property type="entry name" value="Metal-dependent hydrolases"/>
    <property type="match status" value="1"/>
</dbReference>
<keyword evidence="4" id="KW-0479">Metal-binding</keyword>
<dbReference type="AlphaFoldDB" id="A0A1Y2T060"/>
<dbReference type="GO" id="GO:0004151">
    <property type="term" value="F:dihydroorotase activity"/>
    <property type="evidence" value="ECO:0007669"/>
    <property type="project" value="InterPro"/>
</dbReference>
<dbReference type="InterPro" id="IPR004722">
    <property type="entry name" value="DHOase"/>
</dbReference>
<dbReference type="Proteomes" id="UP000243540">
    <property type="component" value="Unassembled WGS sequence"/>
</dbReference>
<dbReference type="Pfam" id="PF01979">
    <property type="entry name" value="Amidohydro_1"/>
    <property type="match status" value="1"/>
</dbReference>
<dbReference type="PROSITE" id="PS00482">
    <property type="entry name" value="DIHYDROOROTASE_1"/>
    <property type="match status" value="1"/>
</dbReference>
<organism evidence="8 9">
    <name type="scientific">Alloscardovia macacae</name>
    <dbReference type="NCBI Taxonomy" id="1160091"/>
    <lineage>
        <taxon>Bacteria</taxon>
        <taxon>Bacillati</taxon>
        <taxon>Actinomycetota</taxon>
        <taxon>Actinomycetes</taxon>
        <taxon>Bifidobacteriales</taxon>
        <taxon>Bifidobacteriaceae</taxon>
        <taxon>Alloscardovia</taxon>
    </lineage>
</organism>
<proteinExistence type="inferred from homology"/>
<evidence type="ECO:0000256" key="2">
    <source>
        <dbReference type="ARBA" id="ARBA00002368"/>
    </source>
</evidence>
<dbReference type="CDD" id="cd01317">
    <property type="entry name" value="DHOase_IIa"/>
    <property type="match status" value="1"/>
</dbReference>
<accession>A0A1Y2T060</accession>
<evidence type="ECO:0000256" key="3">
    <source>
        <dbReference type="ARBA" id="ARBA00010286"/>
    </source>
</evidence>